<feature type="domain" description="PE-PPE" evidence="3">
    <location>
        <begin position="79"/>
        <end position="291"/>
    </location>
</feature>
<keyword evidence="5" id="KW-1185">Reference proteome</keyword>
<name>A0ABT8HI28_MYCAO</name>
<organism evidence="4 5">
    <name type="scientific">Mycolicibacterium austroafricanum</name>
    <name type="common">Mycobacterium austroafricanum</name>
    <dbReference type="NCBI Taxonomy" id="39687"/>
    <lineage>
        <taxon>Bacteria</taxon>
        <taxon>Bacillati</taxon>
        <taxon>Actinomycetota</taxon>
        <taxon>Actinomycetes</taxon>
        <taxon>Mycobacteriales</taxon>
        <taxon>Mycobacteriaceae</taxon>
        <taxon>Mycolicibacterium</taxon>
    </lineage>
</organism>
<feature type="compositionally biased region" description="Acidic residues" evidence="1">
    <location>
        <begin position="400"/>
        <end position="419"/>
    </location>
</feature>
<evidence type="ECO:0000313" key="5">
    <source>
        <dbReference type="Proteomes" id="UP001172687"/>
    </source>
</evidence>
<protein>
    <submittedName>
        <fullName evidence="4">PE-PPE domain-containing protein</fullName>
    </submittedName>
</protein>
<evidence type="ECO:0000313" key="4">
    <source>
        <dbReference type="EMBL" id="MDN4520419.1"/>
    </source>
</evidence>
<dbReference type="InterPro" id="IPR013228">
    <property type="entry name" value="PE-PPE_C"/>
</dbReference>
<dbReference type="Proteomes" id="UP001172687">
    <property type="component" value="Unassembled WGS sequence"/>
</dbReference>
<keyword evidence="2" id="KW-0732">Signal</keyword>
<evidence type="ECO:0000259" key="3">
    <source>
        <dbReference type="Pfam" id="PF08237"/>
    </source>
</evidence>
<evidence type="ECO:0000256" key="1">
    <source>
        <dbReference type="SAM" id="MobiDB-lite"/>
    </source>
</evidence>
<dbReference type="Pfam" id="PF08237">
    <property type="entry name" value="PE-PPE"/>
    <property type="match status" value="1"/>
</dbReference>
<dbReference type="EMBL" id="JAUHTC010000074">
    <property type="protein sequence ID" value="MDN4520419.1"/>
    <property type="molecule type" value="Genomic_DNA"/>
</dbReference>
<dbReference type="RefSeq" id="WP_105389423.1">
    <property type="nucleotide sequence ID" value="NZ_CP070380.1"/>
</dbReference>
<feature type="region of interest" description="Disordered" evidence="1">
    <location>
        <begin position="338"/>
        <end position="434"/>
    </location>
</feature>
<evidence type="ECO:0000256" key="2">
    <source>
        <dbReference type="SAM" id="SignalP"/>
    </source>
</evidence>
<gene>
    <name evidence="4" type="ORF">QYF68_21710</name>
</gene>
<feature type="signal peptide" evidence="2">
    <location>
        <begin position="1"/>
        <end position="23"/>
    </location>
</feature>
<accession>A0ABT8HI28</accession>
<sequence length="434" mass="46106">MGKCGIKAAVTAAATAGVALAGAAAIGVAPTLSVSPQLTASLHYVRGTNIGYLPTEQEFEHFIDVVIDGTGVTPPDSPYEQILYNAGFWPFSRGGFADPTFNDAVGQGVESLEAEQLAAGDMIFGFSHGAVVASQYKAAHTGNTYILVGSPSRPNGGIMQRFKGITVPIVDFTFSGATPDNGDLTYDVVRQYDGWADFPTYLWNPIAVANAVVGILLVHGNTQFELTAADLEAAEATGDPDYYQFDEDSNTHYYVVKTYPVPLLMPVAWLPDPIVAALDAPLRWFIELAYDRSDYSEPTRAKFFAPLKPLGTADVPADEAESEAVEPESVDNVAVDVAGDDVQRSRDDDVAVDDEAAVDEVEVEVEVEVEGSEPEDGEVDDPQDSEVEDAQATEPAVAEEVSEELEVPDEPAGEDDVEASGEGTPAPDETTDSA</sequence>
<feature type="compositionally biased region" description="Acidic residues" evidence="1">
    <location>
        <begin position="350"/>
        <end position="391"/>
    </location>
</feature>
<proteinExistence type="predicted"/>
<comment type="caution">
    <text evidence="4">The sequence shown here is derived from an EMBL/GenBank/DDBJ whole genome shotgun (WGS) entry which is preliminary data.</text>
</comment>
<feature type="chain" id="PRO_5047374215" evidence="2">
    <location>
        <begin position="24"/>
        <end position="434"/>
    </location>
</feature>
<reference evidence="4" key="1">
    <citation type="submission" date="2023-07" db="EMBL/GenBank/DDBJ databases">
        <title>Degradation of tert-butanol by M. austroafricanum TBA100.</title>
        <authorList>
            <person name="Helbich S."/>
            <person name="Vainshtein Y."/>
        </authorList>
    </citation>
    <scope>NUCLEOTIDE SEQUENCE</scope>
    <source>
        <strain evidence="4">TBA100</strain>
    </source>
</reference>